<accession>A0A811LJ25</accession>
<comment type="similarity">
    <text evidence="1 4">Belongs to the tRNA pseudouridine synthase TruA family.</text>
</comment>
<proteinExistence type="inferred from homology"/>
<dbReference type="NCBIfam" id="TIGR00071">
    <property type="entry name" value="hisT_truA"/>
    <property type="match status" value="1"/>
</dbReference>
<dbReference type="HAMAP" id="MF_00171">
    <property type="entry name" value="TruA"/>
    <property type="match status" value="1"/>
</dbReference>
<protein>
    <recommendedName>
        <fullName evidence="4">tRNA pseudouridine synthase</fullName>
        <ecNumber evidence="4">5.4.99.12</ecNumber>
    </recommendedName>
</protein>
<dbReference type="PANTHER" id="PTHR11142">
    <property type="entry name" value="PSEUDOURIDYLATE SYNTHASE"/>
    <property type="match status" value="1"/>
</dbReference>
<dbReference type="EMBL" id="CAJFDI010000004">
    <property type="protein sequence ID" value="CAD5226967.1"/>
    <property type="molecule type" value="Genomic_DNA"/>
</dbReference>
<dbReference type="Gene3D" id="3.30.70.660">
    <property type="entry name" value="Pseudouridine synthase I, catalytic domain, C-terminal subdomain"/>
    <property type="match status" value="1"/>
</dbReference>
<evidence type="ECO:0000313" key="7">
    <source>
        <dbReference type="Proteomes" id="UP000659654"/>
    </source>
</evidence>
<dbReference type="EC" id="5.4.99.12" evidence="4"/>
<dbReference type="GO" id="GO:0031119">
    <property type="term" value="P:tRNA pseudouridine synthesis"/>
    <property type="evidence" value="ECO:0007669"/>
    <property type="project" value="TreeGrafter"/>
</dbReference>
<dbReference type="InterPro" id="IPR020094">
    <property type="entry name" value="TruA/RsuA/RluB/E/F_N"/>
</dbReference>
<evidence type="ECO:0000313" key="6">
    <source>
        <dbReference type="EMBL" id="CAD5226967.1"/>
    </source>
</evidence>
<keyword evidence="7" id="KW-1185">Reference proteome</keyword>
<dbReference type="Pfam" id="PF01416">
    <property type="entry name" value="PseudoU_synth_1"/>
    <property type="match status" value="1"/>
</dbReference>
<dbReference type="PANTHER" id="PTHR11142:SF5">
    <property type="entry name" value="TRNA PSEUDOURIDINE(38_39) SYNTHASE"/>
    <property type="match status" value="1"/>
</dbReference>
<dbReference type="GO" id="GO:0005737">
    <property type="term" value="C:cytoplasm"/>
    <property type="evidence" value="ECO:0007669"/>
    <property type="project" value="TreeGrafter"/>
</dbReference>
<dbReference type="GO" id="GO:1990481">
    <property type="term" value="P:mRNA pseudouridine synthesis"/>
    <property type="evidence" value="ECO:0007669"/>
    <property type="project" value="TreeGrafter"/>
</dbReference>
<dbReference type="Proteomes" id="UP000659654">
    <property type="component" value="Unassembled WGS sequence"/>
</dbReference>
<dbReference type="GO" id="GO:0160147">
    <property type="term" value="F:tRNA pseudouridine(38-40) synthase activity"/>
    <property type="evidence" value="ECO:0007669"/>
    <property type="project" value="UniProtKB-EC"/>
</dbReference>
<dbReference type="InterPro" id="IPR020095">
    <property type="entry name" value="PsdUridine_synth_TruA_C"/>
</dbReference>
<gene>
    <name evidence="6" type="ORF">BXYJ_LOCUS9512</name>
</gene>
<keyword evidence="2 4" id="KW-0819">tRNA processing</keyword>
<evidence type="ECO:0000259" key="5">
    <source>
        <dbReference type="Pfam" id="PF01416"/>
    </source>
</evidence>
<dbReference type="InterPro" id="IPR020103">
    <property type="entry name" value="PsdUridine_synth_cat_dom_sf"/>
</dbReference>
<evidence type="ECO:0000256" key="3">
    <source>
        <dbReference type="ARBA" id="ARBA00023235"/>
    </source>
</evidence>
<name>A0A811LJ25_BURXY</name>
<dbReference type="SMR" id="A0A811LJ25"/>
<dbReference type="GO" id="GO:0005634">
    <property type="term" value="C:nucleus"/>
    <property type="evidence" value="ECO:0007669"/>
    <property type="project" value="TreeGrafter"/>
</dbReference>
<dbReference type="SUPFAM" id="SSF55120">
    <property type="entry name" value="Pseudouridine synthase"/>
    <property type="match status" value="1"/>
</dbReference>
<organism evidence="6 7">
    <name type="scientific">Bursaphelenchus xylophilus</name>
    <name type="common">Pinewood nematode worm</name>
    <name type="synonym">Aphelenchoides xylophilus</name>
    <dbReference type="NCBI Taxonomy" id="6326"/>
    <lineage>
        <taxon>Eukaryota</taxon>
        <taxon>Metazoa</taxon>
        <taxon>Ecdysozoa</taxon>
        <taxon>Nematoda</taxon>
        <taxon>Chromadorea</taxon>
        <taxon>Rhabditida</taxon>
        <taxon>Tylenchina</taxon>
        <taxon>Tylenchomorpha</taxon>
        <taxon>Aphelenchoidea</taxon>
        <taxon>Aphelenchoididae</taxon>
        <taxon>Bursaphelenchus</taxon>
    </lineage>
</organism>
<dbReference type="GO" id="GO:0003723">
    <property type="term" value="F:RNA binding"/>
    <property type="evidence" value="ECO:0007669"/>
    <property type="project" value="InterPro"/>
</dbReference>
<dbReference type="EMBL" id="CAJFCV020000004">
    <property type="protein sequence ID" value="CAG9116551.1"/>
    <property type="molecule type" value="Genomic_DNA"/>
</dbReference>
<feature type="domain" description="Pseudouridine synthase I TruA alpha/beta" evidence="5">
    <location>
        <begin position="169"/>
        <end position="284"/>
    </location>
</feature>
<evidence type="ECO:0000256" key="2">
    <source>
        <dbReference type="ARBA" id="ARBA00022694"/>
    </source>
</evidence>
<comment type="catalytic activity">
    <reaction evidence="4">
        <text>uridine(38/39/40) in tRNA = pseudouridine(38/39/40) in tRNA</text>
        <dbReference type="Rhea" id="RHEA:22376"/>
        <dbReference type="Rhea" id="RHEA-COMP:10085"/>
        <dbReference type="Rhea" id="RHEA-COMP:10087"/>
        <dbReference type="ChEBI" id="CHEBI:65314"/>
        <dbReference type="ChEBI" id="CHEBI:65315"/>
        <dbReference type="EC" id="5.4.99.12"/>
    </reaction>
</comment>
<sequence length="378" mass="43717">MADGKKKSKEFDFSRYPERRIALLFLYFGWEHDGLVTQPNMPNTVEEVLLNALIRTKLIRSRDCGLNRCGRTDKGVSGFRQVCSLIVRSTDINGEGLYWKEESARMPRIVSTKELDYVKILNAVLPASIRVLAWSPCLMDFNARFNCSKRYYTYVFPKNGFDIEKMKIAASYLVGSHDFRNFCRIDNNKARLETSYVREIFEMDIKAICGEPDGPYKMYQLSVSGSGFLWHMVRCVVGVLFEVGLQHEEPSVVKELLDIENCSARPQYQLAKDTPLCFFDCNYNQPLEWKFDVEALRKVFCSLEKSWIDLKVKCDMIRAMMNEISGMIPDGNHNAMEEYIRDAPIPKKVVPMMKRPRCESLAARKEKMDNKKSKMGLE</sequence>
<dbReference type="AlphaFoldDB" id="A0A811LJ25"/>
<dbReference type="Proteomes" id="UP000582659">
    <property type="component" value="Unassembled WGS sequence"/>
</dbReference>
<keyword evidence="3 4" id="KW-0413">Isomerase</keyword>
<evidence type="ECO:0000256" key="4">
    <source>
        <dbReference type="RuleBase" id="RU003792"/>
    </source>
</evidence>
<dbReference type="OrthoDB" id="25767at2759"/>
<dbReference type="InterPro" id="IPR020097">
    <property type="entry name" value="PsdUridine_synth_TruA_a/b_dom"/>
</dbReference>
<dbReference type="InterPro" id="IPR001406">
    <property type="entry name" value="PsdUridine_synth_TruA"/>
</dbReference>
<dbReference type="Gene3D" id="3.30.70.580">
    <property type="entry name" value="Pseudouridine synthase I, catalytic domain, N-terminal subdomain"/>
    <property type="match status" value="1"/>
</dbReference>
<comment type="caution">
    <text evidence="6">The sequence shown here is derived from an EMBL/GenBank/DDBJ whole genome shotgun (WGS) entry which is preliminary data.</text>
</comment>
<evidence type="ECO:0000256" key="1">
    <source>
        <dbReference type="ARBA" id="ARBA00009375"/>
    </source>
</evidence>
<reference evidence="6" key="1">
    <citation type="submission" date="2020-09" db="EMBL/GenBank/DDBJ databases">
        <authorList>
            <person name="Kikuchi T."/>
        </authorList>
    </citation>
    <scope>NUCLEOTIDE SEQUENCE</scope>
    <source>
        <strain evidence="6">Ka4C1</strain>
    </source>
</reference>